<proteinExistence type="predicted"/>
<organism evidence="1 2">
    <name type="scientific">Denitromonas halophila</name>
    <dbReference type="NCBI Taxonomy" id="1629404"/>
    <lineage>
        <taxon>Bacteria</taxon>
        <taxon>Pseudomonadati</taxon>
        <taxon>Pseudomonadota</taxon>
        <taxon>Betaproteobacteria</taxon>
        <taxon>Rhodocyclales</taxon>
        <taxon>Zoogloeaceae</taxon>
        <taxon>Denitromonas</taxon>
    </lineage>
</organism>
<sequence>MPTSPNHHLHFAHIARREARRLCKAARSDALTDALPALRRLLAAKLFDKHSLNTLYRQRASVQLKHCLSAVARESGFDDWPSVLTHCGTMPPEATLRWRLRAADLPYPNHWFSDHAAARAWQAEHGGQLIPYGEQAVVLDDSPESHSVA</sequence>
<keyword evidence="2" id="KW-1185">Reference proteome</keyword>
<comment type="caution">
    <text evidence="1">The sequence shown here is derived from an EMBL/GenBank/DDBJ whole genome shotgun (WGS) entry which is preliminary data.</text>
</comment>
<dbReference type="Proteomes" id="UP000319502">
    <property type="component" value="Unassembled WGS sequence"/>
</dbReference>
<dbReference type="AlphaFoldDB" id="A0A557R0V0"/>
<protein>
    <submittedName>
        <fullName evidence="1">Uncharacterized protein</fullName>
    </submittedName>
</protein>
<dbReference type="EMBL" id="VMNK01000003">
    <property type="protein sequence ID" value="TVO58780.1"/>
    <property type="molecule type" value="Genomic_DNA"/>
</dbReference>
<reference evidence="1 2" key="1">
    <citation type="submission" date="2019-07" db="EMBL/GenBank/DDBJ databases">
        <title>The pathways for chlorine oxyanion respiration interact through the shared metabolite chlorate.</title>
        <authorList>
            <person name="Barnum T.P."/>
            <person name="Cheng Y."/>
            <person name="Hill K.A."/>
            <person name="Lucas L.N."/>
            <person name="Carlson H.K."/>
            <person name="Coates J.D."/>
        </authorList>
    </citation>
    <scope>NUCLEOTIDE SEQUENCE [LARGE SCALE GENOMIC DNA]</scope>
    <source>
        <strain evidence="1 2">SFB-3</strain>
    </source>
</reference>
<gene>
    <name evidence="1" type="ORF">FHP91_03710</name>
</gene>
<name>A0A557R0V0_9RHOO</name>
<evidence type="ECO:0000313" key="2">
    <source>
        <dbReference type="Proteomes" id="UP000319502"/>
    </source>
</evidence>
<dbReference type="OrthoDB" id="8592375at2"/>
<accession>A0A557R0V0</accession>
<dbReference type="RefSeq" id="WP_144308303.1">
    <property type="nucleotide sequence ID" value="NZ_VMNK01000003.1"/>
</dbReference>
<evidence type="ECO:0000313" key="1">
    <source>
        <dbReference type="EMBL" id="TVO58780.1"/>
    </source>
</evidence>